<dbReference type="Gene3D" id="1.20.140.10">
    <property type="entry name" value="Butyryl-CoA Dehydrogenase, subunit A, domain 3"/>
    <property type="match status" value="1"/>
</dbReference>
<reference evidence="6" key="2">
    <citation type="journal article" date="2014" name="ISME J.">
        <title>Microbial stratification in low pH oxic and suboxic macroscopic growths along an acid mine drainage.</title>
        <authorList>
            <person name="Mendez-Garcia C."/>
            <person name="Mesa V."/>
            <person name="Sprenger R.R."/>
            <person name="Richter M."/>
            <person name="Diez M.S."/>
            <person name="Solano J."/>
            <person name="Bargiela R."/>
            <person name="Golyshina O.V."/>
            <person name="Manteca A."/>
            <person name="Ramos J.L."/>
            <person name="Gallego J.R."/>
            <person name="Llorente I."/>
            <person name="Martins Dos Santos V.A."/>
            <person name="Jensen O.N."/>
            <person name="Pelaez A.I."/>
            <person name="Sanchez J."/>
            <person name="Ferrer M."/>
        </authorList>
    </citation>
    <scope>NUCLEOTIDE SEQUENCE</scope>
</reference>
<evidence type="ECO:0000259" key="5">
    <source>
        <dbReference type="Pfam" id="PF00441"/>
    </source>
</evidence>
<comment type="caution">
    <text evidence="6">The sequence shown here is derived from an EMBL/GenBank/DDBJ whole genome shotgun (WGS) entry which is preliminary data.</text>
</comment>
<organism evidence="6">
    <name type="scientific">mine drainage metagenome</name>
    <dbReference type="NCBI Taxonomy" id="410659"/>
    <lineage>
        <taxon>unclassified sequences</taxon>
        <taxon>metagenomes</taxon>
        <taxon>ecological metagenomes</taxon>
    </lineage>
</organism>
<evidence type="ECO:0000256" key="1">
    <source>
        <dbReference type="ARBA" id="ARBA00009347"/>
    </source>
</evidence>
<evidence type="ECO:0000256" key="4">
    <source>
        <dbReference type="ARBA" id="ARBA00023002"/>
    </source>
</evidence>
<dbReference type="InterPro" id="IPR009100">
    <property type="entry name" value="AcylCoA_DH/oxidase_NM_dom_sf"/>
</dbReference>
<dbReference type="CDD" id="cd00567">
    <property type="entry name" value="ACAD"/>
    <property type="match status" value="1"/>
</dbReference>
<comment type="similarity">
    <text evidence="1">Belongs to the acyl-CoA dehydrogenase family.</text>
</comment>
<dbReference type="SUPFAM" id="SSF56645">
    <property type="entry name" value="Acyl-CoA dehydrogenase NM domain-like"/>
    <property type="match status" value="1"/>
</dbReference>
<evidence type="ECO:0000256" key="2">
    <source>
        <dbReference type="ARBA" id="ARBA00022630"/>
    </source>
</evidence>
<gene>
    <name evidence="6" type="ORF">B1B_11693</name>
</gene>
<evidence type="ECO:0000256" key="3">
    <source>
        <dbReference type="ARBA" id="ARBA00022827"/>
    </source>
</evidence>
<dbReference type="InterPro" id="IPR006089">
    <property type="entry name" value="Acyl-CoA_DH_CS"/>
</dbReference>
<feature type="non-terminal residue" evidence="6">
    <location>
        <position position="224"/>
    </location>
</feature>
<dbReference type="GO" id="GO:0033539">
    <property type="term" value="P:fatty acid beta-oxidation using acyl-CoA dehydrogenase"/>
    <property type="evidence" value="ECO:0007669"/>
    <property type="project" value="TreeGrafter"/>
</dbReference>
<dbReference type="SUPFAM" id="SSF47203">
    <property type="entry name" value="Acyl-CoA dehydrogenase C-terminal domain-like"/>
    <property type="match status" value="1"/>
</dbReference>
<dbReference type="InterPro" id="IPR046373">
    <property type="entry name" value="Acyl-CoA_Oxase/DH_mid-dom_sf"/>
</dbReference>
<proteinExistence type="inferred from homology"/>
<keyword evidence="2" id="KW-0285">Flavoprotein</keyword>
<dbReference type="InterPro" id="IPR050741">
    <property type="entry name" value="Acyl-CoA_dehydrogenase"/>
</dbReference>
<feature type="domain" description="Acyl-CoA dehydrogenase/oxidase C-terminal" evidence="5">
    <location>
        <begin position="76"/>
        <end position="224"/>
    </location>
</feature>
<dbReference type="GO" id="GO:0003995">
    <property type="term" value="F:acyl-CoA dehydrogenase activity"/>
    <property type="evidence" value="ECO:0007669"/>
    <property type="project" value="InterPro"/>
</dbReference>
<dbReference type="GO" id="GO:0005737">
    <property type="term" value="C:cytoplasm"/>
    <property type="evidence" value="ECO:0007669"/>
    <property type="project" value="TreeGrafter"/>
</dbReference>
<feature type="non-terminal residue" evidence="6">
    <location>
        <position position="1"/>
    </location>
</feature>
<dbReference type="EMBL" id="AUZY01007626">
    <property type="protein sequence ID" value="EQD49326.1"/>
    <property type="molecule type" value="Genomic_DNA"/>
</dbReference>
<reference evidence="6" key="1">
    <citation type="submission" date="2013-08" db="EMBL/GenBank/DDBJ databases">
        <authorList>
            <person name="Mendez C."/>
            <person name="Richter M."/>
            <person name="Ferrer M."/>
            <person name="Sanchez J."/>
        </authorList>
    </citation>
    <scope>NUCLEOTIDE SEQUENCE</scope>
</reference>
<keyword evidence="3" id="KW-0274">FAD</keyword>
<evidence type="ECO:0000313" key="6">
    <source>
        <dbReference type="EMBL" id="EQD49326.1"/>
    </source>
</evidence>
<protein>
    <submittedName>
        <fullName evidence="6">Acyl-CoA dehydrogenase domain-containing protein</fullName>
    </submittedName>
</protein>
<dbReference type="InterPro" id="IPR009075">
    <property type="entry name" value="AcylCo_DH/oxidase_C"/>
</dbReference>
<dbReference type="Pfam" id="PF00441">
    <property type="entry name" value="Acyl-CoA_dh_1"/>
    <property type="match status" value="1"/>
</dbReference>
<dbReference type="PROSITE" id="PS00073">
    <property type="entry name" value="ACYL_COA_DH_2"/>
    <property type="match status" value="1"/>
</dbReference>
<accession>T0ZLV7</accession>
<dbReference type="AlphaFoldDB" id="T0ZLV7"/>
<dbReference type="PANTHER" id="PTHR48083:SF2">
    <property type="entry name" value="MEDIUM-CHAIN SPECIFIC ACYL-COA DEHYDROGENASE, MITOCHONDRIAL"/>
    <property type="match status" value="1"/>
</dbReference>
<dbReference type="Gene3D" id="2.40.110.10">
    <property type="entry name" value="Butyryl-CoA Dehydrogenase, subunit A, domain 2"/>
    <property type="match status" value="1"/>
</dbReference>
<dbReference type="InterPro" id="IPR036250">
    <property type="entry name" value="AcylCo_DH-like_C"/>
</dbReference>
<name>T0ZLV7_9ZZZZ</name>
<keyword evidence="4" id="KW-0560">Oxidoreductase</keyword>
<dbReference type="PANTHER" id="PTHR48083">
    <property type="entry name" value="MEDIUM-CHAIN SPECIFIC ACYL-COA DEHYDROGENASE, MITOCHONDRIAL-RELATED"/>
    <property type="match status" value="1"/>
</dbReference>
<sequence>GTKSEAAFAADADAAIVYARVGEAPGGITAFLVPQDRPGVVRRIAPVDLGERWQRRGTVEYRAVRVPVGYRLGEEGAGFAYVRPELTRERALLAAIYLGVARASWDETVAHVGTRSAFGRPLSDQEAVAFPLVEDGVRLEAAALYVVRTLERLGRGEDAEGDAALAKWFSTDVALTALDHAVQFHGGRGYSSELPHERRWRDVRSGAIAHGPAEVMHLVAARRL</sequence>